<comment type="caution">
    <text evidence="1">The sequence shown here is derived from an EMBL/GenBank/DDBJ whole genome shotgun (WGS) entry which is preliminary data.</text>
</comment>
<dbReference type="Proteomes" id="UP001152747">
    <property type="component" value="Unassembled WGS sequence"/>
</dbReference>
<evidence type="ECO:0000313" key="2">
    <source>
        <dbReference type="Proteomes" id="UP001152747"/>
    </source>
</evidence>
<reference evidence="1" key="1">
    <citation type="submission" date="2022-11" db="EMBL/GenBank/DDBJ databases">
        <authorList>
            <person name="Kikuchi T."/>
        </authorList>
    </citation>
    <scope>NUCLEOTIDE SEQUENCE</scope>
    <source>
        <strain evidence="1">PS1010</strain>
    </source>
</reference>
<keyword evidence="2" id="KW-1185">Reference proteome</keyword>
<protein>
    <submittedName>
        <fullName evidence="1">Uncharacterized protein</fullName>
    </submittedName>
</protein>
<gene>
    <name evidence="1" type="ORF">CAMP_LOCUS19193</name>
</gene>
<proteinExistence type="predicted"/>
<evidence type="ECO:0000313" key="1">
    <source>
        <dbReference type="EMBL" id="CAI5456556.1"/>
    </source>
</evidence>
<dbReference type="EMBL" id="CANHGI010000006">
    <property type="protein sequence ID" value="CAI5456556.1"/>
    <property type="molecule type" value="Genomic_DNA"/>
</dbReference>
<accession>A0A9P1J4T7</accession>
<name>A0A9P1J4T7_9PELO</name>
<organism evidence="1 2">
    <name type="scientific">Caenorhabditis angaria</name>
    <dbReference type="NCBI Taxonomy" id="860376"/>
    <lineage>
        <taxon>Eukaryota</taxon>
        <taxon>Metazoa</taxon>
        <taxon>Ecdysozoa</taxon>
        <taxon>Nematoda</taxon>
        <taxon>Chromadorea</taxon>
        <taxon>Rhabditida</taxon>
        <taxon>Rhabditina</taxon>
        <taxon>Rhabditomorpha</taxon>
        <taxon>Rhabditoidea</taxon>
        <taxon>Rhabditidae</taxon>
        <taxon>Peloderinae</taxon>
        <taxon>Caenorhabditis</taxon>
    </lineage>
</organism>
<dbReference type="AlphaFoldDB" id="A0A9P1J4T7"/>
<sequence>MNSSAKYAELLPENANVYLENCMDEIEIQTNDSKSRHRASYQIKRSVHSGRLTYSALLICLDIILLRSLSIVDGDLKLTKIDVTFKHPNLPNGGELSFFEEKYSDEKIEEMALALQFAEMRDPRFVIDGDLKFKLSLKSS</sequence>